<evidence type="ECO:0000313" key="10">
    <source>
        <dbReference type="Proteomes" id="UP000013776"/>
    </source>
</evidence>
<protein>
    <submittedName>
        <fullName evidence="9">MFS glucose transporter</fullName>
    </submittedName>
</protein>
<dbReference type="PROSITE" id="PS00216">
    <property type="entry name" value="SUGAR_TRANSPORT_1"/>
    <property type="match status" value="1"/>
</dbReference>
<evidence type="ECO:0000313" key="9">
    <source>
        <dbReference type="EMBL" id="CCG82219.1"/>
    </source>
</evidence>
<feature type="transmembrane region" description="Helical" evidence="7">
    <location>
        <begin position="269"/>
        <end position="293"/>
    </location>
</feature>
<dbReference type="PRINTS" id="PR00171">
    <property type="entry name" value="SUGRTRNSPORT"/>
</dbReference>
<name>R4XFS7_TAPDE</name>
<feature type="domain" description="Major facilitator superfamily (MFS) profile" evidence="8">
    <location>
        <begin position="1"/>
        <end position="359"/>
    </location>
</feature>
<dbReference type="PROSITE" id="PS00217">
    <property type="entry name" value="SUGAR_TRANSPORT_2"/>
    <property type="match status" value="1"/>
</dbReference>
<dbReference type="SUPFAM" id="SSF103473">
    <property type="entry name" value="MFS general substrate transporter"/>
    <property type="match status" value="1"/>
</dbReference>
<comment type="similarity">
    <text evidence="2">Belongs to the major facilitator superfamily. Sugar transporter (TC 2.A.1.1) family.</text>
</comment>
<keyword evidence="5 7" id="KW-1133">Transmembrane helix</keyword>
<dbReference type="Gene3D" id="1.20.1250.20">
    <property type="entry name" value="MFS general substrate transporter like domains"/>
    <property type="match status" value="1"/>
</dbReference>
<dbReference type="PANTHER" id="PTHR23503">
    <property type="entry name" value="SOLUTE CARRIER FAMILY 2"/>
    <property type="match status" value="1"/>
</dbReference>
<keyword evidence="4 7" id="KW-0812">Transmembrane</keyword>
<dbReference type="OrthoDB" id="4540492at2759"/>
<dbReference type="Proteomes" id="UP000013776">
    <property type="component" value="Unassembled WGS sequence"/>
</dbReference>
<sequence>MSTANAMWSLGAGRLVSGVASGVALVLTPIYLNEISPLAIRGTVGAMTQVSCVFGILIAQIAGVYFSTATGWRLILGFGGMIGFVQFILLWFTVESPKWLTSQPGEFAHAKYLLRKIRGRSDIESEMRLWKGEDEDEEVSATMEHRGLLYVDLHSSVHSEDEVRSTMSLGTFLTDTKLRPAVRAIFITQFAFTGTNAVVFYSTSILASLLPDLSAWISVGISLVNFLVTLVAANLVDRAGRKILILTSIAGMAISSALLAVGINGDYKVLSAVAAASIIGSFGLGLGPVPFLLISEYFEAETVGIAQSLGISVSWAATFTVGFLFPVMKQNLGGSSFYVFAVSAVLFFFLTLRYVPESKGKTVREIWLTT</sequence>
<feature type="transmembrane region" description="Helical" evidence="7">
    <location>
        <begin position="305"/>
        <end position="325"/>
    </location>
</feature>
<feature type="transmembrane region" description="Helical" evidence="7">
    <location>
        <begin position="184"/>
        <end position="207"/>
    </location>
</feature>
<dbReference type="PROSITE" id="PS50850">
    <property type="entry name" value="MFS"/>
    <property type="match status" value="1"/>
</dbReference>
<dbReference type="STRING" id="1097556.R4XFS7"/>
<dbReference type="GO" id="GO:0015149">
    <property type="term" value="F:hexose transmembrane transporter activity"/>
    <property type="evidence" value="ECO:0007669"/>
    <property type="project" value="TreeGrafter"/>
</dbReference>
<feature type="transmembrane region" description="Helical" evidence="7">
    <location>
        <begin position="213"/>
        <end position="236"/>
    </location>
</feature>
<dbReference type="InterPro" id="IPR003663">
    <property type="entry name" value="Sugar/inositol_transpt"/>
</dbReference>
<dbReference type="InterPro" id="IPR045263">
    <property type="entry name" value="GLUT"/>
</dbReference>
<proteinExistence type="inferred from homology"/>
<dbReference type="InterPro" id="IPR036259">
    <property type="entry name" value="MFS_trans_sf"/>
</dbReference>
<feature type="transmembrane region" description="Helical" evidence="7">
    <location>
        <begin position="12"/>
        <end position="32"/>
    </location>
</feature>
<dbReference type="PANTHER" id="PTHR23503:SF8">
    <property type="entry name" value="FACILITATED GLUCOSE TRANSPORTER PROTEIN 1"/>
    <property type="match status" value="1"/>
</dbReference>
<keyword evidence="3" id="KW-0813">Transport</keyword>
<evidence type="ECO:0000256" key="5">
    <source>
        <dbReference type="ARBA" id="ARBA00022989"/>
    </source>
</evidence>
<evidence type="ECO:0000259" key="8">
    <source>
        <dbReference type="PROSITE" id="PS50850"/>
    </source>
</evidence>
<dbReference type="InterPro" id="IPR005828">
    <property type="entry name" value="MFS_sugar_transport-like"/>
</dbReference>
<feature type="transmembrane region" description="Helical" evidence="7">
    <location>
        <begin position="243"/>
        <end position="263"/>
    </location>
</feature>
<keyword evidence="6 7" id="KW-0472">Membrane</keyword>
<dbReference type="Pfam" id="PF00083">
    <property type="entry name" value="Sugar_tr"/>
    <property type="match status" value="1"/>
</dbReference>
<organism evidence="9 10">
    <name type="scientific">Taphrina deformans (strain PYCC 5710 / ATCC 11124 / CBS 356.35 / IMI 108563 / JCM 9778 / NBRC 8474)</name>
    <name type="common">Peach leaf curl fungus</name>
    <name type="synonym">Lalaria deformans</name>
    <dbReference type="NCBI Taxonomy" id="1097556"/>
    <lineage>
        <taxon>Eukaryota</taxon>
        <taxon>Fungi</taxon>
        <taxon>Dikarya</taxon>
        <taxon>Ascomycota</taxon>
        <taxon>Taphrinomycotina</taxon>
        <taxon>Taphrinomycetes</taxon>
        <taxon>Taphrinales</taxon>
        <taxon>Taphrinaceae</taxon>
        <taxon>Taphrina</taxon>
    </lineage>
</organism>
<dbReference type="GO" id="GO:0016020">
    <property type="term" value="C:membrane"/>
    <property type="evidence" value="ECO:0007669"/>
    <property type="project" value="UniProtKB-SubCell"/>
</dbReference>
<gene>
    <name evidence="9" type="ORF">TAPDE_002220</name>
</gene>
<accession>R4XFS7</accession>
<dbReference type="InterPro" id="IPR005829">
    <property type="entry name" value="Sugar_transporter_CS"/>
</dbReference>
<dbReference type="InterPro" id="IPR020846">
    <property type="entry name" value="MFS_dom"/>
</dbReference>
<reference evidence="9 10" key="1">
    <citation type="journal article" date="2013" name="MBio">
        <title>Genome sequencing of the plant pathogen Taphrina deformans, the causal agent of peach leaf curl.</title>
        <authorList>
            <person name="Cisse O.H."/>
            <person name="Almeida J.M.G.C.F."/>
            <person name="Fonseca A."/>
            <person name="Kumar A.A."/>
            <person name="Salojaervi J."/>
            <person name="Overmyer K."/>
            <person name="Hauser P.M."/>
            <person name="Pagni M."/>
        </authorList>
    </citation>
    <scope>NUCLEOTIDE SEQUENCE [LARGE SCALE GENOMIC DNA]</scope>
    <source>
        <strain evidence="10">PYCC 5710 / ATCC 11124 / CBS 356.35 / IMI 108563 / JCM 9778 / NBRC 8474</strain>
    </source>
</reference>
<keyword evidence="9" id="KW-0762">Sugar transport</keyword>
<feature type="transmembrane region" description="Helical" evidence="7">
    <location>
        <begin position="72"/>
        <end position="94"/>
    </location>
</feature>
<feature type="transmembrane region" description="Helical" evidence="7">
    <location>
        <begin position="44"/>
        <end position="66"/>
    </location>
</feature>
<dbReference type="AlphaFoldDB" id="R4XFS7"/>
<comment type="subcellular location">
    <subcellularLocation>
        <location evidence="1">Membrane</location>
        <topology evidence="1">Multi-pass membrane protein</topology>
    </subcellularLocation>
</comment>
<dbReference type="VEuPathDB" id="FungiDB:TAPDE_002220"/>
<evidence type="ECO:0000256" key="3">
    <source>
        <dbReference type="ARBA" id="ARBA00022448"/>
    </source>
</evidence>
<evidence type="ECO:0000256" key="7">
    <source>
        <dbReference type="SAM" id="Phobius"/>
    </source>
</evidence>
<keyword evidence="10" id="KW-1185">Reference proteome</keyword>
<evidence type="ECO:0000256" key="6">
    <source>
        <dbReference type="ARBA" id="ARBA00023136"/>
    </source>
</evidence>
<evidence type="ECO:0000256" key="2">
    <source>
        <dbReference type="ARBA" id="ARBA00010992"/>
    </source>
</evidence>
<comment type="caution">
    <text evidence="9">The sequence shown here is derived from an EMBL/GenBank/DDBJ whole genome shotgun (WGS) entry which is preliminary data.</text>
</comment>
<dbReference type="eggNOG" id="KOG0569">
    <property type="taxonomic scope" value="Eukaryota"/>
</dbReference>
<dbReference type="EMBL" id="CAHR02000074">
    <property type="protein sequence ID" value="CCG82219.1"/>
    <property type="molecule type" value="Genomic_DNA"/>
</dbReference>
<evidence type="ECO:0000256" key="4">
    <source>
        <dbReference type="ARBA" id="ARBA00022692"/>
    </source>
</evidence>
<evidence type="ECO:0000256" key="1">
    <source>
        <dbReference type="ARBA" id="ARBA00004141"/>
    </source>
</evidence>
<feature type="transmembrane region" description="Helical" evidence="7">
    <location>
        <begin position="337"/>
        <end position="355"/>
    </location>
</feature>